<dbReference type="Proteomes" id="UP001149400">
    <property type="component" value="Unassembled WGS sequence"/>
</dbReference>
<accession>A0ABT5R0X1</accession>
<name>A0ABT5R0X1_9GAMM</name>
<sequence length="302" mass="33803">MLKRRFYRLDEISDVTPLTKGDLLDVVERGEMQLCVWIDAIALGAIPGGKNGATSKALANLFDYRGVVGISLQQSIDSVLSPKTKMHRAIILEPDLVKNWRSVSKEHPDASLVRFSSVSLCEKPTAPFFAFASIGTQTVLSDRGIDALKDKNIFKDEHGDFSVSGLMRAFKDTDVELTTNELEISRDQLRFDLELVTEVFGLETTKDGLQSQKAIDTSDVEIHPLKIMISKAIIGNADANARTVWNLIKRDHQIDAKQIDVDSLISTMNNDEIEWFGQQDTVRITKYKTFQNLLSEVRKGKS</sequence>
<organism evidence="1 2">
    <name type="scientific">Enterovibrio gelatinilyticus</name>
    <dbReference type="NCBI Taxonomy" id="2899819"/>
    <lineage>
        <taxon>Bacteria</taxon>
        <taxon>Pseudomonadati</taxon>
        <taxon>Pseudomonadota</taxon>
        <taxon>Gammaproteobacteria</taxon>
        <taxon>Vibrionales</taxon>
        <taxon>Vibrionaceae</taxon>
        <taxon>Enterovibrio</taxon>
    </lineage>
</organism>
<comment type="caution">
    <text evidence="1">The sequence shown here is derived from an EMBL/GenBank/DDBJ whole genome shotgun (WGS) entry which is preliminary data.</text>
</comment>
<proteinExistence type="predicted"/>
<reference evidence="1" key="1">
    <citation type="submission" date="2021-12" db="EMBL/GenBank/DDBJ databases">
        <title>Enterovibrio ZSDZ35 sp. nov. and Enterovibrio ZSDZ42 sp. nov., isolated from coastal seawater in Qingdao.</title>
        <authorList>
            <person name="Zhang P."/>
        </authorList>
    </citation>
    <scope>NUCLEOTIDE SEQUENCE</scope>
    <source>
        <strain evidence="1">ZSDZ42</strain>
    </source>
</reference>
<gene>
    <name evidence="1" type="ORF">LRP50_12355</name>
</gene>
<evidence type="ECO:0000313" key="1">
    <source>
        <dbReference type="EMBL" id="MDD1793927.1"/>
    </source>
</evidence>
<evidence type="ECO:0000313" key="2">
    <source>
        <dbReference type="Proteomes" id="UP001149400"/>
    </source>
</evidence>
<dbReference type="RefSeq" id="WP_274164772.1">
    <property type="nucleotide sequence ID" value="NZ_JAJUBC010000012.1"/>
</dbReference>
<keyword evidence="2" id="KW-1185">Reference proteome</keyword>
<dbReference type="EMBL" id="JAJUBC010000012">
    <property type="protein sequence ID" value="MDD1793927.1"/>
    <property type="molecule type" value="Genomic_DNA"/>
</dbReference>
<protein>
    <submittedName>
        <fullName evidence="1">Uncharacterized protein</fullName>
    </submittedName>
</protein>